<dbReference type="KEGG" id="tad:TRIADDRAFT_37096"/>
<keyword evidence="7" id="KW-0256">Endoplasmic reticulum</keyword>
<dbReference type="SUPFAM" id="SSF51445">
    <property type="entry name" value="(Trans)glycosidases"/>
    <property type="match status" value="1"/>
</dbReference>
<dbReference type="FunCoup" id="B3RJS4">
    <property type="interactions" value="2072"/>
</dbReference>
<dbReference type="InterPro" id="IPR011013">
    <property type="entry name" value="Gal_mutarotase_sf_dom"/>
</dbReference>
<feature type="region of interest" description="Disordered" evidence="18">
    <location>
        <begin position="180"/>
        <end position="208"/>
    </location>
</feature>
<dbReference type="InterPro" id="IPR048395">
    <property type="entry name" value="Glyco_hydro_31_C"/>
</dbReference>
<dbReference type="PANTHER" id="PTHR22762:SF54">
    <property type="entry name" value="BCDNA.GH04962"/>
    <property type="match status" value="1"/>
</dbReference>
<name>B3RJS4_TRIAD</name>
<protein>
    <recommendedName>
        <fullName evidence="15">Neutral alpha-glucosidase AB</fullName>
        <ecNumber evidence="14">3.2.1.207</ecNumber>
    </recommendedName>
    <alternativeName>
        <fullName evidence="16">Alpha-glucosidase 2</fullName>
    </alternativeName>
    <alternativeName>
        <fullName evidence="11">Glucosidase II subunit alpha</fullName>
    </alternativeName>
</protein>
<dbReference type="InParanoid" id="B3RJS4"/>
<organism evidence="24 25">
    <name type="scientific">Trichoplax adhaerens</name>
    <name type="common">Trichoplax reptans</name>
    <dbReference type="NCBI Taxonomy" id="10228"/>
    <lineage>
        <taxon>Eukaryota</taxon>
        <taxon>Metazoa</taxon>
        <taxon>Placozoa</taxon>
        <taxon>Uniplacotomia</taxon>
        <taxon>Trichoplacea</taxon>
        <taxon>Trichoplacidae</taxon>
        <taxon>Trichoplax</taxon>
    </lineage>
</organism>
<dbReference type="CDD" id="cd14752">
    <property type="entry name" value="GH31_N"/>
    <property type="match status" value="1"/>
</dbReference>
<dbReference type="Gene3D" id="2.60.40.1180">
    <property type="entry name" value="Golgi alpha-mannosidase II"/>
    <property type="match status" value="2"/>
</dbReference>
<dbReference type="Proteomes" id="UP000009022">
    <property type="component" value="Unassembled WGS sequence"/>
</dbReference>
<evidence type="ECO:0000313" key="24">
    <source>
        <dbReference type="EMBL" id="EDV29833.1"/>
    </source>
</evidence>
<comment type="catalytic activity">
    <reaction evidence="12">
        <text>N(4)-(alpha-D-Glc-(1-&gt;3)-alpha-D-Man-(1-&gt;2)-alpha-D-Man-(1-&gt;2)-alpha-D-Man-(1-&gt;3)-[alpha-D-Man-(1-&gt;2)-alpha-D-Man-(1-&gt;3)-[alpha-D-Man-(1-&gt;2)-alpha-D-Man-(1-&gt;6)]-alpha-D-Man-(1-&gt;6)]-beta-D-Man-(1-&gt;4)-beta-D-GlcNAc-(1-&gt;4)-beta-D-GlcNAc)-L-asparaginyl-[protein] + H2O = N(4)-(alpha-D-Man-(1-&gt;2)-alpha-D-Man-(1-&gt;2)-alpha-D-Man-(1-&gt;3)-[alpha-D-Man-(1-&gt;2)-alpha-D-Man-(1-&gt;3)-[alpha-D-Man-(1-&gt;2)-alpha-D-Man-(1-&gt;6)]-alpha-D-Man-(1-&gt;6)]-beta-D-Man-(1-&gt;4)-beta-D-GlcNAc-(1-&gt;4)-beta-D-GlcNAc)-L-asparaginyl-[protein] (N-glucan mannose isomer 9A1,2,3B1,2,3) + beta-D-glucose</text>
        <dbReference type="Rhea" id="RHEA:56000"/>
        <dbReference type="Rhea" id="RHEA-COMP:14356"/>
        <dbReference type="Rhea" id="RHEA-COMP:14357"/>
        <dbReference type="ChEBI" id="CHEBI:15377"/>
        <dbReference type="ChEBI" id="CHEBI:15903"/>
        <dbReference type="ChEBI" id="CHEBI:59080"/>
        <dbReference type="ChEBI" id="CHEBI:139493"/>
        <dbReference type="EC" id="3.2.1.207"/>
    </reaction>
</comment>
<dbReference type="eggNOG" id="KOG1066">
    <property type="taxonomic scope" value="Eukaryota"/>
</dbReference>
<feature type="domain" description="Glycoside hydrolase family 31 TIM barrel" evidence="20">
    <location>
        <begin position="389"/>
        <end position="716"/>
    </location>
</feature>
<dbReference type="Gene3D" id="2.60.40.1760">
    <property type="entry name" value="glycosyl hydrolase (family 31)"/>
    <property type="match status" value="1"/>
</dbReference>
<dbReference type="CDD" id="cd06603">
    <property type="entry name" value="GH31_GANC_GANAB_alpha"/>
    <property type="match status" value="1"/>
</dbReference>
<evidence type="ECO:0000259" key="22">
    <source>
        <dbReference type="Pfam" id="PF17137"/>
    </source>
</evidence>
<dbReference type="AlphaFoldDB" id="B3RJS4"/>
<evidence type="ECO:0000256" key="19">
    <source>
        <dbReference type="SAM" id="SignalP"/>
    </source>
</evidence>
<dbReference type="PhylomeDB" id="B3RJS4"/>
<dbReference type="GO" id="GO:0033919">
    <property type="term" value="F:glucan 1,3-alpha-glucosidase activity"/>
    <property type="evidence" value="ECO:0007669"/>
    <property type="project" value="UniProtKB-ARBA"/>
</dbReference>
<dbReference type="InterPro" id="IPR013780">
    <property type="entry name" value="Glyco_hydro_b"/>
</dbReference>
<evidence type="ECO:0000256" key="6">
    <source>
        <dbReference type="ARBA" id="ARBA00022801"/>
    </source>
</evidence>
<evidence type="ECO:0000256" key="10">
    <source>
        <dbReference type="ARBA" id="ARBA00023295"/>
    </source>
</evidence>
<keyword evidence="10 17" id="KW-0326">Glycosidase</keyword>
<feature type="compositionally biased region" description="Basic and acidic residues" evidence="18">
    <location>
        <begin position="181"/>
        <end position="190"/>
    </location>
</feature>
<dbReference type="FunFam" id="2.60.40.1180:FF:000023">
    <property type="entry name" value="neutral alpha-glucosidase AB isoform X2"/>
    <property type="match status" value="1"/>
</dbReference>
<dbReference type="EMBL" id="DS985241">
    <property type="protein sequence ID" value="EDV29833.1"/>
    <property type="molecule type" value="Genomic_DNA"/>
</dbReference>
<dbReference type="OrthoDB" id="3237269at2759"/>
<feature type="domain" description="Glycosyl hydrolase family 31 C-terminal" evidence="23">
    <location>
        <begin position="724"/>
        <end position="812"/>
    </location>
</feature>
<evidence type="ECO:0000256" key="5">
    <source>
        <dbReference type="ARBA" id="ARBA00022729"/>
    </source>
</evidence>
<accession>B3RJS4</accession>
<dbReference type="InterPro" id="IPR033403">
    <property type="entry name" value="DUF5110"/>
</dbReference>
<evidence type="ECO:0000256" key="1">
    <source>
        <dbReference type="ARBA" id="ARBA00004240"/>
    </source>
</evidence>
<feature type="compositionally biased region" description="Polar residues" evidence="18">
    <location>
        <begin position="192"/>
        <end position="201"/>
    </location>
</feature>
<comment type="subcellular location">
    <subcellularLocation>
        <location evidence="1">Endoplasmic reticulum</location>
    </subcellularLocation>
    <subcellularLocation>
        <location evidence="2">Golgi apparatus</location>
    </subcellularLocation>
</comment>
<dbReference type="FunFam" id="2.60.40.1760:FF:000002">
    <property type="entry name" value="neutral alpha-glucosidase AB isoform X1"/>
    <property type="match status" value="1"/>
</dbReference>
<dbReference type="InterPro" id="IPR025887">
    <property type="entry name" value="Glyco_hydro_31_N_dom"/>
</dbReference>
<dbReference type="GO" id="GO:0005794">
    <property type="term" value="C:Golgi apparatus"/>
    <property type="evidence" value="ECO:0007669"/>
    <property type="project" value="UniProtKB-SubCell"/>
</dbReference>
<comment type="catalytic activity">
    <reaction evidence="13">
        <text>N(4)-(alpha-D-Glc-(1-&gt;3)-alpha-D-Glc-(1-&gt;3)-alpha-D-Man-(1-&gt;2)-alpha-D-Man-(1-&gt;2)-alpha-D-Man-(1-&gt;3)-[alpha-D-Man-(1-&gt;2)-alpha-D-Man-(1-&gt;3)-[alpha-D-Man-(1-&gt;2)-alpha-D-Man-(1-&gt;6)]-alpha-D-Man-(1-&gt;6)]-beta-D-Man-(1-&gt;4)-beta-D-GlcNAc-(1-&gt;4)-beta-D-GlcNAc)-L-asparaginyl-[protein] + H2O = N(4)-(alpha-D-Glc-(1-&gt;3)-alpha-D-Man-(1-&gt;2)-alpha-D-Man-(1-&gt;2)-alpha-D-Man-(1-&gt;3)-[alpha-D-Man-(1-&gt;2)-alpha-D-Man-(1-&gt;3)-[alpha-D-Man-(1-&gt;2)-alpha-D-Man-(1-&gt;6)]-alpha-D-Man-(1-&gt;6)]-beta-D-Man-(1-&gt;4)-beta-D-GlcNAc-(1-&gt;4)-beta-D-GlcNAc)-L-asparaginyl-[protein] + beta-D-glucose</text>
        <dbReference type="Rhea" id="RHEA:55996"/>
        <dbReference type="Rhea" id="RHEA-COMP:14355"/>
        <dbReference type="Rhea" id="RHEA-COMP:14357"/>
        <dbReference type="ChEBI" id="CHEBI:15377"/>
        <dbReference type="ChEBI" id="CHEBI:15903"/>
        <dbReference type="ChEBI" id="CHEBI:59080"/>
        <dbReference type="ChEBI" id="CHEBI:59082"/>
        <dbReference type="EC" id="3.2.1.207"/>
    </reaction>
</comment>
<evidence type="ECO:0000256" key="3">
    <source>
        <dbReference type="ARBA" id="ARBA00004833"/>
    </source>
</evidence>
<dbReference type="InterPro" id="IPR017853">
    <property type="entry name" value="GH"/>
</dbReference>
<dbReference type="GO" id="GO:0005783">
    <property type="term" value="C:endoplasmic reticulum"/>
    <property type="evidence" value="ECO:0007669"/>
    <property type="project" value="UniProtKB-SubCell"/>
</dbReference>
<reference evidence="24 25" key="1">
    <citation type="journal article" date="2008" name="Nature">
        <title>The Trichoplax genome and the nature of placozoans.</title>
        <authorList>
            <person name="Srivastava M."/>
            <person name="Begovic E."/>
            <person name="Chapman J."/>
            <person name="Putnam N.H."/>
            <person name="Hellsten U."/>
            <person name="Kawashima T."/>
            <person name="Kuo A."/>
            <person name="Mitros T."/>
            <person name="Salamov A."/>
            <person name="Carpenter M.L."/>
            <person name="Signorovitch A.Y."/>
            <person name="Moreno M.A."/>
            <person name="Kamm K."/>
            <person name="Grimwood J."/>
            <person name="Schmutz J."/>
            <person name="Shapiro H."/>
            <person name="Grigoriev I.V."/>
            <person name="Buss L.W."/>
            <person name="Schierwater B."/>
            <person name="Dellaporta S.L."/>
            <person name="Rokhsar D.S."/>
        </authorList>
    </citation>
    <scope>NUCLEOTIDE SEQUENCE [LARGE SCALE GENOMIC DNA]</scope>
    <source>
        <strain evidence="24 25">Grell-BS-1999</strain>
    </source>
</reference>
<keyword evidence="5 19" id="KW-0732">Signal</keyword>
<dbReference type="HOGENOM" id="CLU_000631_7_0_1"/>
<comment type="pathway">
    <text evidence="3">Glycan metabolism; N-glycan metabolism.</text>
</comment>
<dbReference type="GO" id="GO:0106407">
    <property type="term" value="F:Glc2Man9GlcNAc2 oligosaccharide glucosidase activity"/>
    <property type="evidence" value="ECO:0007669"/>
    <property type="project" value="UniProtKB-EC"/>
</dbReference>
<dbReference type="GO" id="GO:0030246">
    <property type="term" value="F:carbohydrate binding"/>
    <property type="evidence" value="ECO:0007669"/>
    <property type="project" value="InterPro"/>
</dbReference>
<evidence type="ECO:0000256" key="16">
    <source>
        <dbReference type="ARBA" id="ARBA00080367"/>
    </source>
</evidence>
<sequence length="947" mass="108182">MQSLFFLCLNSKLRLLLVTAIVIIAVNGVDRSNFKTCNDSSFCKRNREISPNQSPYNVVDDSISIQGSKISFDIKNQANDALLAATVAVLRNGKARLRIKEKNPMYPRYEVEDILIKEPDEETGVLANRDDQGIQLNFRDKQLILTLKPFRIDFLVNNTLVISVNSRGLMNFENYRKKHKPADESTKEGSENSEAVNQVSSETEDVPAVDENLADKVGQRDEELKGLWEETFKSHSDSKPKGPSSVGLDFSFPGVEHVYGIPEHADSLALKSTSGGDPYRLYNLDVFEYEIDNPMALYGSIPFMLAHCAKSTVGLFWMNAAETWIDIDSNKAKDSILSRFASMLKGNEEMPQIDTHWFSESGIIDVFFMFGPRPNDVFEQYASLTGPTYLPPLFAIAYHQSRWNYNDEEDVRSVDSKFDEHDIPYDVLWLDIEHTDGKKYFTWDSTKFPNPEDMQKSLAAKGRKMVTIVDPHIKRDSGYGIDQDASNQGRYVKNKDDNVYEGWCWPGSSSWIDFINPEHRDWWASRFNLDNYPGSTNSLFIWNDMNEPSVFNGPEITMHKDAKHFGGWEHRDVHNIFGLYAHKATADGLIARSGFKERPFVLSRAFFAGSQRFGAIWTGDNTASWEHLKISLPMIMSISIAGLPFAGADVGGFFKNPDEELLVRWYQTASYQPFFRAHAHIDTRRREPWLLAEANMNIVRDAIRTRYALLPFWYTLFYQASVKGGTIIRPLFTEYPEDVSTFAMSDEYLIGSDLLVKPITDASASSTSIYLPGNNELWYDIENYKWFTGPRSISMSVSLNKIPVFQRGGSIVPRKERIRRCSSLMYDDPYTLTVALNRKAQALGQLYIDDGHSFDYSKGEFSLRKFTYEDNVLSSRPGSAYGNYKTNSWLEKIVVLGMKNKPSKISVSGKNSTPRKLKFKYDRENRRLTVKKPEVNIVDDWEINFKF</sequence>
<dbReference type="STRING" id="10228.B3RJS4"/>
<evidence type="ECO:0000256" key="8">
    <source>
        <dbReference type="ARBA" id="ARBA00023034"/>
    </source>
</evidence>
<evidence type="ECO:0000259" key="23">
    <source>
        <dbReference type="Pfam" id="PF21365"/>
    </source>
</evidence>
<evidence type="ECO:0000256" key="7">
    <source>
        <dbReference type="ARBA" id="ARBA00022824"/>
    </source>
</evidence>
<gene>
    <name evidence="24" type="ORF">TRIADDRAFT_37096</name>
</gene>
<dbReference type="Pfam" id="PF13802">
    <property type="entry name" value="Gal_mutarotas_2"/>
    <property type="match status" value="1"/>
</dbReference>
<dbReference type="SUPFAM" id="SSF51011">
    <property type="entry name" value="Glycosyl hydrolase domain"/>
    <property type="match status" value="1"/>
</dbReference>
<dbReference type="SUPFAM" id="SSF74650">
    <property type="entry name" value="Galactose mutarotase-like"/>
    <property type="match status" value="1"/>
</dbReference>
<evidence type="ECO:0000256" key="14">
    <source>
        <dbReference type="ARBA" id="ARBA00067008"/>
    </source>
</evidence>
<comment type="similarity">
    <text evidence="4 17">Belongs to the glycosyl hydrolase 31 family.</text>
</comment>
<dbReference type="GO" id="GO:0005975">
    <property type="term" value="P:carbohydrate metabolic process"/>
    <property type="evidence" value="ECO:0007669"/>
    <property type="project" value="InterPro"/>
</dbReference>
<dbReference type="InterPro" id="IPR000322">
    <property type="entry name" value="Glyco_hydro_31_TIM"/>
</dbReference>
<dbReference type="GO" id="GO:0090599">
    <property type="term" value="F:alpha-glucosidase activity"/>
    <property type="evidence" value="ECO:0000318"/>
    <property type="project" value="GO_Central"/>
</dbReference>
<proteinExistence type="inferred from homology"/>
<feature type="chain" id="PRO_5002796676" description="Neutral alpha-glucosidase AB" evidence="19">
    <location>
        <begin position="29"/>
        <end position="947"/>
    </location>
</feature>
<evidence type="ECO:0000256" key="13">
    <source>
        <dbReference type="ARBA" id="ARBA00052396"/>
    </source>
</evidence>
<keyword evidence="6 17" id="KW-0378">Hydrolase</keyword>
<dbReference type="Pfam" id="PF21365">
    <property type="entry name" value="Glyco_hydro_31_3rd"/>
    <property type="match status" value="1"/>
</dbReference>
<dbReference type="CTD" id="6750249"/>
<evidence type="ECO:0000256" key="2">
    <source>
        <dbReference type="ARBA" id="ARBA00004555"/>
    </source>
</evidence>
<evidence type="ECO:0000259" key="21">
    <source>
        <dbReference type="Pfam" id="PF13802"/>
    </source>
</evidence>
<evidence type="ECO:0000256" key="17">
    <source>
        <dbReference type="RuleBase" id="RU361185"/>
    </source>
</evidence>
<keyword evidence="8" id="KW-0333">Golgi apparatus</keyword>
<dbReference type="PROSITE" id="PS00129">
    <property type="entry name" value="GLYCOSYL_HYDROL_F31_1"/>
    <property type="match status" value="1"/>
</dbReference>
<evidence type="ECO:0000313" key="25">
    <source>
        <dbReference type="Proteomes" id="UP000009022"/>
    </source>
</evidence>
<dbReference type="GeneID" id="6750249"/>
<dbReference type="FunFam" id="3.20.20.80:FF:000039">
    <property type="entry name" value="Glucosidase, alpha neutral C"/>
    <property type="match status" value="1"/>
</dbReference>
<keyword evidence="25" id="KW-1185">Reference proteome</keyword>
<dbReference type="EC" id="3.2.1.207" evidence="14"/>
<dbReference type="GO" id="GO:0006491">
    <property type="term" value="P:N-glycan processing"/>
    <property type="evidence" value="ECO:0000318"/>
    <property type="project" value="GO_Central"/>
</dbReference>
<evidence type="ECO:0000256" key="12">
    <source>
        <dbReference type="ARBA" id="ARBA00050632"/>
    </source>
</evidence>
<evidence type="ECO:0000256" key="9">
    <source>
        <dbReference type="ARBA" id="ARBA00023180"/>
    </source>
</evidence>
<feature type="domain" description="Glycoside hydrolase family 31 N-terminal" evidence="21">
    <location>
        <begin position="86"/>
        <end position="326"/>
    </location>
</feature>
<evidence type="ECO:0000259" key="20">
    <source>
        <dbReference type="Pfam" id="PF01055"/>
    </source>
</evidence>
<evidence type="ECO:0000256" key="18">
    <source>
        <dbReference type="SAM" id="MobiDB-lite"/>
    </source>
</evidence>
<dbReference type="Pfam" id="PF01055">
    <property type="entry name" value="Glyco_hydro_31_2nd"/>
    <property type="match status" value="1"/>
</dbReference>
<dbReference type="Pfam" id="PF17137">
    <property type="entry name" value="DUF5110"/>
    <property type="match status" value="1"/>
</dbReference>
<evidence type="ECO:0000256" key="4">
    <source>
        <dbReference type="ARBA" id="ARBA00007806"/>
    </source>
</evidence>
<evidence type="ECO:0000256" key="15">
    <source>
        <dbReference type="ARBA" id="ARBA00069533"/>
    </source>
</evidence>
<dbReference type="FunFam" id="3.20.20.80:FF:000046">
    <property type="entry name" value="Glucosidase alpha, neutral C"/>
    <property type="match status" value="1"/>
</dbReference>
<dbReference type="InterPro" id="IPR030458">
    <property type="entry name" value="Glyco_hydro_31_AS"/>
</dbReference>
<feature type="signal peptide" evidence="19">
    <location>
        <begin position="1"/>
        <end position="28"/>
    </location>
</feature>
<dbReference type="Gene3D" id="3.20.20.80">
    <property type="entry name" value="Glycosidases"/>
    <property type="match status" value="1"/>
</dbReference>
<keyword evidence="9" id="KW-0325">Glycoprotein</keyword>
<dbReference type="OMA" id="TVHQPLW"/>
<dbReference type="RefSeq" id="XP_002109035.1">
    <property type="nucleotide sequence ID" value="XM_002108999.1"/>
</dbReference>
<feature type="domain" description="DUF5110" evidence="22">
    <location>
        <begin position="831"/>
        <end position="886"/>
    </location>
</feature>
<dbReference type="PANTHER" id="PTHR22762">
    <property type="entry name" value="ALPHA-GLUCOSIDASE"/>
    <property type="match status" value="1"/>
</dbReference>
<evidence type="ECO:0000256" key="11">
    <source>
        <dbReference type="ARBA" id="ARBA00042895"/>
    </source>
</evidence>